<dbReference type="OrthoDB" id="21550at2759"/>
<dbReference type="GO" id="GO:0001522">
    <property type="term" value="P:pseudouridine synthesis"/>
    <property type="evidence" value="ECO:0007669"/>
    <property type="project" value="InterPro"/>
</dbReference>
<feature type="compositionally biased region" description="Acidic residues" evidence="9">
    <location>
        <begin position="45"/>
        <end position="60"/>
    </location>
</feature>
<keyword evidence="11" id="KW-1185">Reference proteome</keyword>
<evidence type="ECO:0000256" key="6">
    <source>
        <dbReference type="ARBA" id="ARBA00022553"/>
    </source>
</evidence>
<evidence type="ECO:0000256" key="3">
    <source>
        <dbReference type="ARBA" id="ARBA00021438"/>
    </source>
</evidence>
<comment type="similarity">
    <text evidence="2">Belongs to the NAF1 family.</text>
</comment>
<dbReference type="PANTHER" id="PTHR31633">
    <property type="entry name" value="H/ACA RIBONUCLEOPROTEIN COMPLEX NON-CORE SUBUNIT NAF1"/>
    <property type="match status" value="1"/>
</dbReference>
<keyword evidence="5" id="KW-0698">rRNA processing</keyword>
<dbReference type="GO" id="GO:0006364">
    <property type="term" value="P:rRNA processing"/>
    <property type="evidence" value="ECO:0007669"/>
    <property type="project" value="UniProtKB-KW"/>
</dbReference>
<keyword evidence="6" id="KW-0597">Phosphoprotein</keyword>
<dbReference type="GO" id="GO:0003723">
    <property type="term" value="F:RNA binding"/>
    <property type="evidence" value="ECO:0007669"/>
    <property type="project" value="UniProtKB-KW"/>
</dbReference>
<dbReference type="Proteomes" id="UP000310189">
    <property type="component" value="Unassembled WGS sequence"/>
</dbReference>
<accession>A0A4T0FQ02</accession>
<evidence type="ECO:0000256" key="7">
    <source>
        <dbReference type="ARBA" id="ARBA00022884"/>
    </source>
</evidence>
<evidence type="ECO:0000256" key="8">
    <source>
        <dbReference type="ARBA" id="ARBA00023242"/>
    </source>
</evidence>
<dbReference type="PANTHER" id="PTHR31633:SF1">
    <property type="entry name" value="H_ACA RIBONUCLEOPROTEIN COMPLEX NON-CORE SUBUNIT NAF1"/>
    <property type="match status" value="1"/>
</dbReference>
<dbReference type="InterPro" id="IPR009000">
    <property type="entry name" value="Transl_B-barrel_sf"/>
</dbReference>
<dbReference type="GO" id="GO:0005732">
    <property type="term" value="C:sno(s)RNA-containing ribonucleoprotein complex"/>
    <property type="evidence" value="ECO:0007669"/>
    <property type="project" value="InterPro"/>
</dbReference>
<evidence type="ECO:0000313" key="10">
    <source>
        <dbReference type="EMBL" id="TIA89644.1"/>
    </source>
</evidence>
<dbReference type="AlphaFoldDB" id="A0A4T0FQ02"/>
<evidence type="ECO:0000313" key="11">
    <source>
        <dbReference type="Proteomes" id="UP000310189"/>
    </source>
</evidence>
<sequence>MESNLPQDIREILENSIADQPPDPEPVLRRQRSSSVSSSSSSSSSEDDSEDSDKGDDDGAQDQWEVDSNPIIDEKPLNLNELELEDADDPVGNNAEAAHTKNELIQHTIRPLPFAKFPEDVKLILIGHLHSLIDQTLVIQSTVSGKDKTLDQGTLLCLEDGTLLGEIFETFGAVDSPLHSVLVEASTIDKSLVKDKKQVFYAPQHATIIDTRSLAHVKGSDASNLYDEEIPEWQQEHSDDEAEQSAKREKKASKKKSKGGPGQGQQQQQPQRASRRSDDFVDYVPRQRPVTLDYNSGDFNPEAALAQSQMPMQMPMQMQQQQQQQQMQQQMQAQPMDQQYNPYQFMQMPFNPMAMAQQYAAMQAQLAAMQNWHNNNNNNNPQ</sequence>
<keyword evidence="4" id="KW-0690">Ribosome biogenesis</keyword>
<dbReference type="InterPro" id="IPR040309">
    <property type="entry name" value="Naf1"/>
</dbReference>
<evidence type="ECO:0000256" key="4">
    <source>
        <dbReference type="ARBA" id="ARBA00022517"/>
    </source>
</evidence>
<reference evidence="10 11" key="1">
    <citation type="submission" date="2019-03" db="EMBL/GenBank/DDBJ databases">
        <title>Sequencing 23 genomes of Wallemia ichthyophaga.</title>
        <authorList>
            <person name="Gostincar C."/>
        </authorList>
    </citation>
    <scope>NUCLEOTIDE SEQUENCE [LARGE SCALE GENOMIC DNA]</scope>
    <source>
        <strain evidence="10 11">EXF-5753</strain>
    </source>
</reference>
<comment type="caution">
    <text evidence="10">The sequence shown here is derived from an EMBL/GenBank/DDBJ whole genome shotgun (WGS) entry which is preliminary data.</text>
</comment>
<protein>
    <recommendedName>
        <fullName evidence="3">H/ACA ribonucleoprotein complex non-core subunit NAF1</fullName>
    </recommendedName>
</protein>
<dbReference type="GO" id="GO:0000493">
    <property type="term" value="P:box H/ACA snoRNP assembly"/>
    <property type="evidence" value="ECO:0007669"/>
    <property type="project" value="InterPro"/>
</dbReference>
<keyword evidence="7" id="KW-0694">RNA-binding</keyword>
<evidence type="ECO:0000256" key="1">
    <source>
        <dbReference type="ARBA" id="ARBA00004123"/>
    </source>
</evidence>
<evidence type="ECO:0000256" key="9">
    <source>
        <dbReference type="SAM" id="MobiDB-lite"/>
    </source>
</evidence>
<proteinExistence type="inferred from homology"/>
<feature type="region of interest" description="Disordered" evidence="9">
    <location>
        <begin position="233"/>
        <end position="282"/>
    </location>
</feature>
<feature type="compositionally biased region" description="Low complexity" evidence="9">
    <location>
        <begin position="33"/>
        <end position="44"/>
    </location>
</feature>
<dbReference type="GO" id="GO:0005634">
    <property type="term" value="C:nucleus"/>
    <property type="evidence" value="ECO:0007669"/>
    <property type="project" value="UniProtKB-SubCell"/>
</dbReference>
<dbReference type="EMBL" id="SPNW01000025">
    <property type="protein sequence ID" value="TIA89644.1"/>
    <property type="molecule type" value="Genomic_DNA"/>
</dbReference>
<evidence type="ECO:0000256" key="5">
    <source>
        <dbReference type="ARBA" id="ARBA00022552"/>
    </source>
</evidence>
<dbReference type="InterPro" id="IPR038664">
    <property type="entry name" value="Gar1/Naf1_Cbf5-bd_sf"/>
</dbReference>
<gene>
    <name evidence="10" type="ORF">E3P99_01980</name>
</gene>
<comment type="subcellular location">
    <subcellularLocation>
        <location evidence="1">Nucleus</location>
    </subcellularLocation>
</comment>
<organism evidence="10 11">
    <name type="scientific">Wallemia hederae</name>
    <dbReference type="NCBI Taxonomy" id="1540922"/>
    <lineage>
        <taxon>Eukaryota</taxon>
        <taxon>Fungi</taxon>
        <taxon>Dikarya</taxon>
        <taxon>Basidiomycota</taxon>
        <taxon>Wallemiomycotina</taxon>
        <taxon>Wallemiomycetes</taxon>
        <taxon>Wallemiales</taxon>
        <taxon>Wallemiaceae</taxon>
        <taxon>Wallemia</taxon>
    </lineage>
</organism>
<name>A0A4T0FQ02_9BASI</name>
<feature type="compositionally biased region" description="Basic residues" evidence="9">
    <location>
        <begin position="248"/>
        <end position="258"/>
    </location>
</feature>
<dbReference type="InterPro" id="IPR007504">
    <property type="entry name" value="H/ACA_rnp_Gar1/Naf1"/>
</dbReference>
<evidence type="ECO:0000256" key="2">
    <source>
        <dbReference type="ARBA" id="ARBA00009801"/>
    </source>
</evidence>
<feature type="region of interest" description="Disordered" evidence="9">
    <location>
        <begin position="1"/>
        <end position="72"/>
    </location>
</feature>
<keyword evidence="8" id="KW-0539">Nucleus</keyword>
<dbReference type="Pfam" id="PF04410">
    <property type="entry name" value="Gar1"/>
    <property type="match status" value="1"/>
</dbReference>
<dbReference type="Gene3D" id="2.40.10.230">
    <property type="entry name" value="Probable tRNA pseudouridine synthase domain"/>
    <property type="match status" value="1"/>
</dbReference>
<dbReference type="SUPFAM" id="SSF50447">
    <property type="entry name" value="Translation proteins"/>
    <property type="match status" value="1"/>
</dbReference>